<proteinExistence type="predicted"/>
<dbReference type="AlphaFoldDB" id="A0A0B7AKB8"/>
<name>A0A0B7AKB8_9EUPU</name>
<accession>A0A0B7AKB8</accession>
<evidence type="ECO:0000313" key="1">
    <source>
        <dbReference type="EMBL" id="CEK81449.1"/>
    </source>
</evidence>
<reference evidence="1" key="1">
    <citation type="submission" date="2014-12" db="EMBL/GenBank/DDBJ databases">
        <title>Insight into the proteome of Arion vulgaris.</title>
        <authorList>
            <person name="Aradska J."/>
            <person name="Bulat T."/>
            <person name="Smidak R."/>
            <person name="Sarate P."/>
            <person name="Gangsoo J."/>
            <person name="Sialana F."/>
            <person name="Bilban M."/>
            <person name="Lubec G."/>
        </authorList>
    </citation>
    <scope>NUCLEOTIDE SEQUENCE</scope>
    <source>
        <tissue evidence="1">Skin</tissue>
    </source>
</reference>
<feature type="non-terminal residue" evidence="1">
    <location>
        <position position="59"/>
    </location>
</feature>
<dbReference type="EMBL" id="HACG01034584">
    <property type="protein sequence ID" value="CEK81449.1"/>
    <property type="molecule type" value="Transcribed_RNA"/>
</dbReference>
<organism evidence="1">
    <name type="scientific">Arion vulgaris</name>
    <dbReference type="NCBI Taxonomy" id="1028688"/>
    <lineage>
        <taxon>Eukaryota</taxon>
        <taxon>Metazoa</taxon>
        <taxon>Spiralia</taxon>
        <taxon>Lophotrochozoa</taxon>
        <taxon>Mollusca</taxon>
        <taxon>Gastropoda</taxon>
        <taxon>Heterobranchia</taxon>
        <taxon>Euthyneura</taxon>
        <taxon>Panpulmonata</taxon>
        <taxon>Eupulmonata</taxon>
        <taxon>Stylommatophora</taxon>
        <taxon>Helicina</taxon>
        <taxon>Arionoidea</taxon>
        <taxon>Arionidae</taxon>
        <taxon>Arion</taxon>
    </lineage>
</organism>
<gene>
    <name evidence="1" type="primary">ORF126060</name>
</gene>
<protein>
    <submittedName>
        <fullName evidence="1">Uncharacterized protein</fullName>
    </submittedName>
</protein>
<sequence>MIETMCVLGIRRQGPEDTLVRTLLNFLKHTNSYTPPHATINQCDCAHFYQSTCFFSVYS</sequence>